<reference evidence="1 2" key="1">
    <citation type="submission" date="2019-05" db="EMBL/GenBank/DDBJ databases">
        <title>Another draft genome of Portunus trituberculatus and its Hox gene families provides insights of decapod evolution.</title>
        <authorList>
            <person name="Jeong J.-H."/>
            <person name="Song I."/>
            <person name="Kim S."/>
            <person name="Choi T."/>
            <person name="Kim D."/>
            <person name="Ryu S."/>
            <person name="Kim W."/>
        </authorList>
    </citation>
    <scope>NUCLEOTIDE SEQUENCE [LARGE SCALE GENOMIC DNA]</scope>
    <source>
        <tissue evidence="1">Muscle</tissue>
    </source>
</reference>
<dbReference type="AlphaFoldDB" id="A0A5B7F713"/>
<evidence type="ECO:0000313" key="2">
    <source>
        <dbReference type="Proteomes" id="UP000324222"/>
    </source>
</evidence>
<sequence length="82" mass="9086">MLELANLECGRHSFLSFYLARDVSTSIFFSVDSSGTPEEEQHSFSIVTGGRHLGGELFVDIHSPPRSHALTYLVTTFSKLNP</sequence>
<name>A0A5B7F713_PORTR</name>
<organism evidence="1 2">
    <name type="scientific">Portunus trituberculatus</name>
    <name type="common">Swimming crab</name>
    <name type="synonym">Neptunus trituberculatus</name>
    <dbReference type="NCBI Taxonomy" id="210409"/>
    <lineage>
        <taxon>Eukaryota</taxon>
        <taxon>Metazoa</taxon>
        <taxon>Ecdysozoa</taxon>
        <taxon>Arthropoda</taxon>
        <taxon>Crustacea</taxon>
        <taxon>Multicrustacea</taxon>
        <taxon>Malacostraca</taxon>
        <taxon>Eumalacostraca</taxon>
        <taxon>Eucarida</taxon>
        <taxon>Decapoda</taxon>
        <taxon>Pleocyemata</taxon>
        <taxon>Brachyura</taxon>
        <taxon>Eubrachyura</taxon>
        <taxon>Portunoidea</taxon>
        <taxon>Portunidae</taxon>
        <taxon>Portuninae</taxon>
        <taxon>Portunus</taxon>
    </lineage>
</organism>
<proteinExistence type="predicted"/>
<dbReference type="Proteomes" id="UP000324222">
    <property type="component" value="Unassembled WGS sequence"/>
</dbReference>
<accession>A0A5B7F713</accession>
<evidence type="ECO:0000313" key="1">
    <source>
        <dbReference type="EMBL" id="MPC40344.1"/>
    </source>
</evidence>
<protein>
    <submittedName>
        <fullName evidence="1">Uncharacterized protein</fullName>
    </submittedName>
</protein>
<gene>
    <name evidence="1" type="ORF">E2C01_033900</name>
</gene>
<comment type="caution">
    <text evidence="1">The sequence shown here is derived from an EMBL/GenBank/DDBJ whole genome shotgun (WGS) entry which is preliminary data.</text>
</comment>
<keyword evidence="2" id="KW-1185">Reference proteome</keyword>
<dbReference type="EMBL" id="VSRR010004661">
    <property type="protein sequence ID" value="MPC40344.1"/>
    <property type="molecule type" value="Genomic_DNA"/>
</dbReference>